<evidence type="ECO:0000256" key="5">
    <source>
        <dbReference type="ARBA" id="ARBA00023012"/>
    </source>
</evidence>
<dbReference type="SMART" id="SM00388">
    <property type="entry name" value="HisKA"/>
    <property type="match status" value="1"/>
</dbReference>
<name>A0A1P8F7T5_9CHLR</name>
<proteinExistence type="predicted"/>
<evidence type="ECO:0000256" key="4">
    <source>
        <dbReference type="ARBA" id="ARBA00022777"/>
    </source>
</evidence>
<dbReference type="PANTHER" id="PTHR43547:SF2">
    <property type="entry name" value="HYBRID SIGNAL TRANSDUCTION HISTIDINE KINASE C"/>
    <property type="match status" value="1"/>
</dbReference>
<dbReference type="InterPro" id="IPR036097">
    <property type="entry name" value="HisK_dim/P_sf"/>
</dbReference>
<dbReference type="InterPro" id="IPR004358">
    <property type="entry name" value="Sig_transdc_His_kin-like_C"/>
</dbReference>
<dbReference type="EMBL" id="CP018258">
    <property type="protein sequence ID" value="APV44534.1"/>
    <property type="molecule type" value="Genomic_DNA"/>
</dbReference>
<dbReference type="GO" id="GO:0000155">
    <property type="term" value="F:phosphorelay sensor kinase activity"/>
    <property type="evidence" value="ECO:0007669"/>
    <property type="project" value="InterPro"/>
</dbReference>
<dbReference type="KEGG" id="dfo:Dform_01202"/>
<comment type="catalytic activity">
    <reaction evidence="1">
        <text>ATP + protein L-histidine = ADP + protein N-phospho-L-histidine.</text>
        <dbReference type="EC" id="2.7.13.3"/>
    </reaction>
</comment>
<dbReference type="InterPro" id="IPR003594">
    <property type="entry name" value="HATPase_dom"/>
</dbReference>
<dbReference type="InterPro" id="IPR003661">
    <property type="entry name" value="HisK_dim/P_dom"/>
</dbReference>
<dbReference type="AlphaFoldDB" id="A0A1P8F7T5"/>
<keyword evidence="9" id="KW-1185">Reference proteome</keyword>
<protein>
    <recommendedName>
        <fullName evidence="2">histidine kinase</fullName>
        <ecNumber evidence="2">2.7.13.3</ecNumber>
    </recommendedName>
</protein>
<feature type="domain" description="Histidine kinase" evidence="7">
    <location>
        <begin position="45"/>
        <end position="258"/>
    </location>
</feature>
<dbReference type="PROSITE" id="PS50109">
    <property type="entry name" value="HIS_KIN"/>
    <property type="match status" value="1"/>
</dbReference>
<keyword evidence="3" id="KW-0597">Phosphoprotein</keyword>
<organism evidence="8 9">
    <name type="scientific">Dehalogenimonas formicexedens</name>
    <dbReference type="NCBI Taxonomy" id="1839801"/>
    <lineage>
        <taxon>Bacteria</taxon>
        <taxon>Bacillati</taxon>
        <taxon>Chloroflexota</taxon>
        <taxon>Dehalococcoidia</taxon>
        <taxon>Dehalococcoidales</taxon>
        <taxon>Dehalococcoidaceae</taxon>
        <taxon>Dehalogenimonas</taxon>
    </lineage>
</organism>
<dbReference type="Pfam" id="PF00512">
    <property type="entry name" value="HisKA"/>
    <property type="match status" value="1"/>
</dbReference>
<feature type="coiled-coil region" evidence="6">
    <location>
        <begin position="15"/>
        <end position="49"/>
    </location>
</feature>
<keyword evidence="5" id="KW-0902">Two-component regulatory system</keyword>
<evidence type="ECO:0000259" key="7">
    <source>
        <dbReference type="PROSITE" id="PS50109"/>
    </source>
</evidence>
<evidence type="ECO:0000256" key="3">
    <source>
        <dbReference type="ARBA" id="ARBA00022553"/>
    </source>
</evidence>
<dbReference type="PRINTS" id="PR00344">
    <property type="entry name" value="BCTRLSENSOR"/>
</dbReference>
<accession>A0A1P8F7T5</accession>
<dbReference type="Gene3D" id="3.30.565.10">
    <property type="entry name" value="Histidine kinase-like ATPase, C-terminal domain"/>
    <property type="match status" value="1"/>
</dbReference>
<dbReference type="Pfam" id="PF02518">
    <property type="entry name" value="HATPase_c"/>
    <property type="match status" value="1"/>
</dbReference>
<sequence>MNSPPRNARETPQEHSLMNEELNRLRNQNAILEQRVKNLEDYIKQLAHDLKTPLTPIAGASELLASGFNEQPWSDLALSIKISAEKLLRMVNDLMDLELCECGKIKFNLCRFDPVKPVSEEARRIEAELPTKSVILTMNSPDVPVYVWADEKRLRQVISIFIYSALKASRSGGKISVTISGGGSTTTFEIEDDGNSVPESDWPYLFEPYRSPEAQRRRAANNSLVLAKRLVELQGGSIGARNFRNQGNTFWFGLPAAESVVATGVT</sequence>
<dbReference type="InterPro" id="IPR005467">
    <property type="entry name" value="His_kinase_dom"/>
</dbReference>
<dbReference type="CDD" id="cd00082">
    <property type="entry name" value="HisKA"/>
    <property type="match status" value="1"/>
</dbReference>
<gene>
    <name evidence="8" type="ORF">Dform_01202</name>
</gene>
<dbReference type="EC" id="2.7.13.3" evidence="2"/>
<dbReference type="PANTHER" id="PTHR43547">
    <property type="entry name" value="TWO-COMPONENT HISTIDINE KINASE"/>
    <property type="match status" value="1"/>
</dbReference>
<evidence type="ECO:0000256" key="2">
    <source>
        <dbReference type="ARBA" id="ARBA00012438"/>
    </source>
</evidence>
<dbReference type="Gene3D" id="1.10.287.130">
    <property type="match status" value="1"/>
</dbReference>
<dbReference type="InterPro" id="IPR036890">
    <property type="entry name" value="HATPase_C_sf"/>
</dbReference>
<evidence type="ECO:0000256" key="1">
    <source>
        <dbReference type="ARBA" id="ARBA00000085"/>
    </source>
</evidence>
<evidence type="ECO:0000256" key="6">
    <source>
        <dbReference type="SAM" id="Coils"/>
    </source>
</evidence>
<evidence type="ECO:0000313" key="9">
    <source>
        <dbReference type="Proteomes" id="UP000185934"/>
    </source>
</evidence>
<dbReference type="STRING" id="1839801.Dform_01202"/>
<dbReference type="SMART" id="SM00387">
    <property type="entry name" value="HATPase_c"/>
    <property type="match status" value="1"/>
</dbReference>
<reference evidence="9" key="1">
    <citation type="submission" date="2016-11" db="EMBL/GenBank/DDBJ databases">
        <title>Dehalogenimonas formicexedens sp. nov., a chlorinated alkane respiring bacterium isolated from contaminated groundwater.</title>
        <authorList>
            <person name="Key T.A."/>
            <person name="Bowman K.S."/>
            <person name="Lee I."/>
            <person name="Chun J."/>
            <person name="Albuquerque L."/>
            <person name="da Costa M.S."/>
            <person name="Rainey F.A."/>
            <person name="Moe W.M."/>
        </authorList>
    </citation>
    <scope>NUCLEOTIDE SEQUENCE [LARGE SCALE GENOMIC DNA]</scope>
    <source>
        <strain evidence="9">NSZ-14</strain>
    </source>
</reference>
<dbReference type="SUPFAM" id="SSF47384">
    <property type="entry name" value="Homodimeric domain of signal transducing histidine kinase"/>
    <property type="match status" value="1"/>
</dbReference>
<keyword evidence="4 8" id="KW-0418">Kinase</keyword>
<dbReference type="SUPFAM" id="SSF55874">
    <property type="entry name" value="ATPase domain of HSP90 chaperone/DNA topoisomerase II/histidine kinase"/>
    <property type="match status" value="1"/>
</dbReference>
<keyword evidence="6" id="KW-0175">Coiled coil</keyword>
<dbReference type="Proteomes" id="UP000185934">
    <property type="component" value="Chromosome"/>
</dbReference>
<evidence type="ECO:0000313" key="8">
    <source>
        <dbReference type="EMBL" id="APV44534.1"/>
    </source>
</evidence>
<keyword evidence="4 8" id="KW-0808">Transferase</keyword>